<dbReference type="OrthoDB" id="5358891at2"/>
<dbReference type="Gene3D" id="3.40.630.30">
    <property type="match status" value="1"/>
</dbReference>
<dbReference type="PANTHER" id="PTHR43415">
    <property type="entry name" value="SPERMIDINE N(1)-ACETYLTRANSFERASE"/>
    <property type="match status" value="1"/>
</dbReference>
<dbReference type="Proteomes" id="UP000251558">
    <property type="component" value="Unassembled WGS sequence"/>
</dbReference>
<evidence type="ECO:0000313" key="2">
    <source>
        <dbReference type="EMBL" id="RAZ92240.1"/>
    </source>
</evidence>
<reference evidence="3" key="1">
    <citation type="submission" date="2018-06" db="EMBL/GenBank/DDBJ databases">
        <authorList>
            <person name="Helene L.C."/>
            <person name="Dall'Agnol R."/>
            <person name="Delamuta J.R."/>
            <person name="Hungria M."/>
        </authorList>
    </citation>
    <scope>NUCLEOTIDE SEQUENCE [LARGE SCALE GENOMIC DNA]</scope>
    <source>
        <strain evidence="3">AC99b</strain>
    </source>
</reference>
<dbReference type="RefSeq" id="WP_112096710.1">
    <property type="nucleotide sequence ID" value="NZ_QMBP01000002.1"/>
</dbReference>
<sequence>MIVDDLPMVLAWRNHWDVRRFMFTQHEIGLDEHRNWFSRVCHEETRRLLIAMVGEVPIGYVQFDNVAAGGVSNWGFYVDPKAAKGTGRKLGFVALTYAFGELNLHKVCGQAVDFNTASIALHERLGFAQEGVLREQQRIQGSYRSIVCFGLLKSDWIVRVIPLGEPN</sequence>
<dbReference type="SUPFAM" id="SSF55729">
    <property type="entry name" value="Acyl-CoA N-acyltransferases (Nat)"/>
    <property type="match status" value="1"/>
</dbReference>
<keyword evidence="3" id="KW-1185">Reference proteome</keyword>
<dbReference type="EMBL" id="QMBP01000002">
    <property type="protein sequence ID" value="RAZ92240.1"/>
    <property type="molecule type" value="Genomic_DNA"/>
</dbReference>
<evidence type="ECO:0000313" key="3">
    <source>
        <dbReference type="Proteomes" id="UP000251558"/>
    </source>
</evidence>
<protein>
    <submittedName>
        <fullName evidence="2">UDP-4-amino-4, 6-dideoxy-N-acetyl-beta-L-altrosamine N-acetyltransferase</fullName>
        <ecNumber evidence="2">2.3.1.202</ecNumber>
    </submittedName>
</protein>
<organism evidence="2 3">
    <name type="scientific">Mesorhizobium hawassense</name>
    <dbReference type="NCBI Taxonomy" id="1209954"/>
    <lineage>
        <taxon>Bacteria</taxon>
        <taxon>Pseudomonadati</taxon>
        <taxon>Pseudomonadota</taxon>
        <taxon>Alphaproteobacteria</taxon>
        <taxon>Hyphomicrobiales</taxon>
        <taxon>Phyllobacteriaceae</taxon>
        <taxon>Mesorhizobium</taxon>
    </lineage>
</organism>
<reference evidence="2 3" key="2">
    <citation type="submission" date="2018-07" db="EMBL/GenBank/DDBJ databases">
        <title>Diversity of Mesorhizobium strains in Brazil.</title>
        <authorList>
            <person name="Helene L.C.F."/>
            <person name="Dall'Agnol R."/>
            <person name="Delamuta J.R.M."/>
            <person name="Hungria M."/>
        </authorList>
    </citation>
    <scope>NUCLEOTIDE SEQUENCE [LARGE SCALE GENOMIC DNA]</scope>
    <source>
        <strain evidence="2 3">AC99b</strain>
    </source>
</reference>
<dbReference type="InterPro" id="IPR000182">
    <property type="entry name" value="GNAT_dom"/>
</dbReference>
<name>A0A330HXE3_9HYPH</name>
<keyword evidence="2" id="KW-0808">Transferase</keyword>
<dbReference type="InterPro" id="IPR016181">
    <property type="entry name" value="Acyl_CoA_acyltransferase"/>
</dbReference>
<dbReference type="Pfam" id="PF13302">
    <property type="entry name" value="Acetyltransf_3"/>
    <property type="match status" value="1"/>
</dbReference>
<feature type="domain" description="N-acetyltransferase" evidence="1">
    <location>
        <begin position="1"/>
        <end position="158"/>
    </location>
</feature>
<dbReference type="NCBIfam" id="TIGR03585">
    <property type="entry name" value="PseH"/>
    <property type="match status" value="1"/>
</dbReference>
<dbReference type="AlphaFoldDB" id="A0A330HXE3"/>
<dbReference type="InterPro" id="IPR020036">
    <property type="entry name" value="PseH"/>
</dbReference>
<dbReference type="GO" id="GO:0016747">
    <property type="term" value="F:acyltransferase activity, transferring groups other than amino-acyl groups"/>
    <property type="evidence" value="ECO:0007669"/>
    <property type="project" value="InterPro"/>
</dbReference>
<dbReference type="EC" id="2.3.1.202" evidence="2"/>
<keyword evidence="2" id="KW-0012">Acyltransferase</keyword>
<proteinExistence type="predicted"/>
<evidence type="ECO:0000259" key="1">
    <source>
        <dbReference type="PROSITE" id="PS51186"/>
    </source>
</evidence>
<dbReference type="PANTHER" id="PTHR43415:SF3">
    <property type="entry name" value="GNAT-FAMILY ACETYLTRANSFERASE"/>
    <property type="match status" value="1"/>
</dbReference>
<gene>
    <name evidence="2" type="primary">pseH</name>
    <name evidence="2" type="ORF">DPM33_04340</name>
</gene>
<comment type="caution">
    <text evidence="2">The sequence shown here is derived from an EMBL/GenBank/DDBJ whole genome shotgun (WGS) entry which is preliminary data.</text>
</comment>
<accession>A0A330HXE3</accession>
<dbReference type="PROSITE" id="PS51186">
    <property type="entry name" value="GNAT"/>
    <property type="match status" value="1"/>
</dbReference>